<dbReference type="SMART" id="SM00129">
    <property type="entry name" value="KISc"/>
    <property type="match status" value="1"/>
</dbReference>
<dbReference type="PANTHER" id="PTHR47117">
    <property type="entry name" value="STAR-RELATED LIPID TRANSFER PROTEIN 9"/>
    <property type="match status" value="1"/>
</dbReference>
<organism evidence="7 8">
    <name type="scientific">Fasciola hepatica</name>
    <name type="common">Liver fluke</name>
    <dbReference type="NCBI Taxonomy" id="6192"/>
    <lineage>
        <taxon>Eukaryota</taxon>
        <taxon>Metazoa</taxon>
        <taxon>Spiralia</taxon>
        <taxon>Lophotrochozoa</taxon>
        <taxon>Platyhelminthes</taxon>
        <taxon>Trematoda</taxon>
        <taxon>Digenea</taxon>
        <taxon>Plagiorchiida</taxon>
        <taxon>Echinostomata</taxon>
        <taxon>Echinostomatoidea</taxon>
        <taxon>Fasciolidae</taxon>
        <taxon>Fasciola</taxon>
    </lineage>
</organism>
<protein>
    <recommendedName>
        <fullName evidence="4">Kinesin-like protein</fullName>
    </recommendedName>
</protein>
<feature type="binding site" evidence="3">
    <location>
        <begin position="105"/>
        <end position="112"/>
    </location>
    <ligand>
        <name>ATP</name>
        <dbReference type="ChEBI" id="CHEBI:30616"/>
    </ligand>
</feature>
<feature type="domain" description="Kinesin motor" evidence="6">
    <location>
        <begin position="1"/>
        <end position="358"/>
    </location>
</feature>
<evidence type="ECO:0000256" key="2">
    <source>
        <dbReference type="ARBA" id="ARBA00022840"/>
    </source>
</evidence>
<dbReference type="AlphaFoldDB" id="A0A4E0R006"/>
<dbReference type="SUPFAM" id="SSF52540">
    <property type="entry name" value="P-loop containing nucleoside triphosphate hydrolases"/>
    <property type="match status" value="1"/>
</dbReference>
<dbReference type="InterPro" id="IPR001752">
    <property type="entry name" value="Kinesin_motor_dom"/>
</dbReference>
<dbReference type="PRINTS" id="PR00380">
    <property type="entry name" value="KINESINHEAVY"/>
</dbReference>
<evidence type="ECO:0000256" key="5">
    <source>
        <dbReference type="SAM" id="Phobius"/>
    </source>
</evidence>
<keyword evidence="8" id="KW-1185">Reference proteome</keyword>
<dbReference type="Proteomes" id="UP000230066">
    <property type="component" value="Unassembled WGS sequence"/>
</dbReference>
<evidence type="ECO:0000256" key="1">
    <source>
        <dbReference type="ARBA" id="ARBA00022741"/>
    </source>
</evidence>
<proteinExistence type="inferred from homology"/>
<evidence type="ECO:0000259" key="6">
    <source>
        <dbReference type="PROSITE" id="PS50067"/>
    </source>
</evidence>
<feature type="transmembrane region" description="Helical" evidence="5">
    <location>
        <begin position="334"/>
        <end position="356"/>
    </location>
</feature>
<dbReference type="GO" id="GO:0005874">
    <property type="term" value="C:microtubule"/>
    <property type="evidence" value="ECO:0007669"/>
    <property type="project" value="UniProtKB-KW"/>
</dbReference>
<dbReference type="PROSITE" id="PS50067">
    <property type="entry name" value="KINESIN_MOTOR_2"/>
    <property type="match status" value="1"/>
</dbReference>
<comment type="caution">
    <text evidence="7">The sequence shown here is derived from an EMBL/GenBank/DDBJ whole genome shotgun (WGS) entry which is preliminary data.</text>
</comment>
<dbReference type="PROSITE" id="PS00411">
    <property type="entry name" value="KINESIN_MOTOR_1"/>
    <property type="match status" value="1"/>
</dbReference>
<keyword evidence="4" id="KW-0493">Microtubule</keyword>
<dbReference type="Gene3D" id="3.40.850.10">
    <property type="entry name" value="Kinesin motor domain"/>
    <property type="match status" value="1"/>
</dbReference>
<accession>A0A4E0R006</accession>
<dbReference type="Pfam" id="PF00225">
    <property type="entry name" value="Kinesin"/>
    <property type="match status" value="1"/>
</dbReference>
<dbReference type="InterPro" id="IPR019821">
    <property type="entry name" value="Kinesin_motor_CS"/>
</dbReference>
<dbReference type="InterPro" id="IPR036961">
    <property type="entry name" value="Kinesin_motor_dom_sf"/>
</dbReference>
<keyword evidence="5" id="KW-0472">Membrane</keyword>
<evidence type="ECO:0000313" key="7">
    <source>
        <dbReference type="EMBL" id="THD21139.1"/>
    </source>
</evidence>
<keyword evidence="3 4" id="KW-0505">Motor protein</keyword>
<comment type="similarity">
    <text evidence="3 4">Belongs to the TRAFAC class myosin-kinesin ATPase superfamily. Kinesin family.</text>
</comment>
<name>A0A4E0R006_FASHE</name>
<keyword evidence="1 3" id="KW-0547">Nucleotide-binding</keyword>
<dbReference type="GO" id="GO:0007018">
    <property type="term" value="P:microtubule-based movement"/>
    <property type="evidence" value="ECO:0007669"/>
    <property type="project" value="InterPro"/>
</dbReference>
<evidence type="ECO:0000313" key="8">
    <source>
        <dbReference type="Proteomes" id="UP000230066"/>
    </source>
</evidence>
<reference evidence="7" key="1">
    <citation type="submission" date="2019-03" db="EMBL/GenBank/DDBJ databases">
        <title>Improved annotation for the trematode Fasciola hepatica.</title>
        <authorList>
            <person name="Choi Y.-J."/>
            <person name="Martin J."/>
            <person name="Mitreva M."/>
        </authorList>
    </citation>
    <scope>NUCLEOTIDE SEQUENCE [LARGE SCALE GENOMIC DNA]</scope>
</reference>
<dbReference type="GO" id="GO:0008017">
    <property type="term" value="F:microtubule binding"/>
    <property type="evidence" value="ECO:0007669"/>
    <property type="project" value="InterPro"/>
</dbReference>
<keyword evidence="2 3" id="KW-0067">ATP-binding</keyword>
<keyword evidence="5" id="KW-1133">Transmembrane helix</keyword>
<keyword evidence="5" id="KW-0812">Transmembrane</keyword>
<gene>
    <name evidence="7" type="ORF">D915_008170</name>
</gene>
<dbReference type="EMBL" id="JXXN02003822">
    <property type="protein sequence ID" value="THD21139.1"/>
    <property type="molecule type" value="Genomic_DNA"/>
</dbReference>
<dbReference type="GO" id="GO:0003777">
    <property type="term" value="F:microtubule motor activity"/>
    <property type="evidence" value="ECO:0007669"/>
    <property type="project" value="InterPro"/>
</dbReference>
<evidence type="ECO:0000256" key="3">
    <source>
        <dbReference type="PROSITE-ProRule" id="PRU00283"/>
    </source>
</evidence>
<sequence>MQVTTIFESSADASTAREPAIGDHWVIHDALGKFRSKINKSDAKQFTFDRAYWSHDGFITRKDGVLVPDGPNSPYVSQEMVFSDLGKGILDNAFSGYACSLFAYGQTGSGKSYSVMGYGANRGIVPIICQQLFSRINECAENDKEYQVTLSMLEIYNEQLRDLLVSDGSPASKSLPVRQSPSSGFYVEGLKRIPVGSFEEIEQRMEQGTARRTIAATNMNATSSRAHTIVTLTFDQFTKKNGQNASRKRSVINLVDLAGSERVTATGATGDRLKEGASINRSLSVLGNVISVMLSIIVATRLHHEPSVCMCTKSPYTRYAYTEHSLFMPAVSQISLWILSLKTTFFPCLGTCLALVMK</sequence>
<dbReference type="InterPro" id="IPR027417">
    <property type="entry name" value="P-loop_NTPase"/>
</dbReference>
<evidence type="ECO:0000256" key="4">
    <source>
        <dbReference type="RuleBase" id="RU000394"/>
    </source>
</evidence>
<dbReference type="GO" id="GO:0005524">
    <property type="term" value="F:ATP binding"/>
    <property type="evidence" value="ECO:0007669"/>
    <property type="project" value="UniProtKB-UniRule"/>
</dbReference>